<evidence type="ECO:0000313" key="1">
    <source>
        <dbReference type="EMBL" id="QNJ56375.1"/>
    </source>
</evidence>
<dbReference type="RefSeq" id="YP_010109695.1">
    <property type="nucleotide sequence ID" value="NC_055861.1"/>
</dbReference>
<gene>
    <name evidence="1" type="primary">61</name>
    <name evidence="1" type="ORF">SEA_PORTCULLIS_61</name>
</gene>
<evidence type="ECO:0000313" key="2">
    <source>
        <dbReference type="Proteomes" id="UP000515869"/>
    </source>
</evidence>
<sequence>MTERDLLDALHEKLDGEAQGNGGHRWIIAEKVRCRAGFAGWDPQHGRLRTADALAIDTWMSKGMELHGFEVKCSRSDWLTELKQPEKSEAFRRICDRWWLVTSDPSIVKPGELPDGWGHMSMVTRSETRYVGGAVWLPDWEDDPAYESMGRRYARVPVTTLRRVSTAPKMPDRDPIPRHLLATLMRATAVTAARRLERTGAAS</sequence>
<dbReference type="GeneID" id="65127979"/>
<proteinExistence type="predicted"/>
<keyword evidence="2" id="KW-1185">Reference proteome</keyword>
<name>A0A7G8LGK3_9CAUD</name>
<dbReference type="Proteomes" id="UP000515869">
    <property type="component" value="Segment"/>
</dbReference>
<reference evidence="1 2" key="1">
    <citation type="submission" date="2020-06" db="EMBL/GenBank/DDBJ databases">
        <authorList>
            <person name="Contreras J.L."/>
            <person name="Costner A.B."/>
            <person name="Hewitt K.A."/>
            <person name="Kessans D.L."/>
            <person name="Martin J.A.K."/>
            <person name="McCain F.J."/>
            <person name="Pittman S.D."/>
            <person name="Reese M."/>
            <person name="Reddy P.S."/>
            <person name="Thomas M.J."/>
            <person name="Thota A.K."/>
            <person name="Vo W."/>
            <person name="Bates T.C."/>
            <person name="Wisner E.M."/>
            <person name="Molloy S.D."/>
            <person name="Garlena R.A."/>
            <person name="Russell D.A."/>
            <person name="Pope W.H."/>
            <person name="Jacobs-Sera D."/>
            <person name="Hatfull G.F."/>
        </authorList>
    </citation>
    <scope>NUCLEOTIDE SEQUENCE [LARGE SCALE GENOMIC DNA]</scope>
</reference>
<organism evidence="1 2">
    <name type="scientific">Gordonia phage Portcullis</name>
    <dbReference type="NCBI Taxonomy" id="2762414"/>
    <lineage>
        <taxon>Viruses</taxon>
        <taxon>Duplodnaviria</taxon>
        <taxon>Heunggongvirae</taxon>
        <taxon>Uroviricota</taxon>
        <taxon>Caudoviricetes</taxon>
        <taxon>Stackebrandtviridae</taxon>
        <taxon>Frickvirinae</taxon>
        <taxon>Wizardvirus</taxon>
        <taxon>Wizardvirus portcullis</taxon>
    </lineage>
</organism>
<dbReference type="KEGG" id="vg:65127979"/>
<accession>A0A7G8LGK3</accession>
<dbReference type="EMBL" id="MT639651">
    <property type="protein sequence ID" value="QNJ56375.1"/>
    <property type="molecule type" value="Genomic_DNA"/>
</dbReference>
<protein>
    <submittedName>
        <fullName evidence="1">Uncharacterized protein</fullName>
    </submittedName>
</protein>